<keyword evidence="5" id="KW-1185">Reference proteome</keyword>
<dbReference type="EMBL" id="CP009268">
    <property type="protein sequence ID" value="AJA50781.1"/>
    <property type="molecule type" value="Genomic_DNA"/>
</dbReference>
<dbReference type="PATRIC" id="fig|1262449.7.peg.695"/>
<dbReference type="InterPro" id="IPR001932">
    <property type="entry name" value="PPM-type_phosphatase-like_dom"/>
</dbReference>
<dbReference type="SUPFAM" id="SSF81606">
    <property type="entry name" value="PP2C-like"/>
    <property type="match status" value="1"/>
</dbReference>
<protein>
    <submittedName>
        <fullName evidence="2 3">Protein serine/threonine phosphatase</fullName>
    </submittedName>
</protein>
<proteinExistence type="predicted"/>
<evidence type="ECO:0000313" key="2">
    <source>
        <dbReference type="EMBL" id="AJA50781.1"/>
    </source>
</evidence>
<evidence type="ECO:0000259" key="1">
    <source>
        <dbReference type="PROSITE" id="PS51746"/>
    </source>
</evidence>
<dbReference type="Proteomes" id="UP000030905">
    <property type="component" value="Chromosome"/>
</dbReference>
<evidence type="ECO:0000313" key="5">
    <source>
        <dbReference type="Proteomes" id="UP000030905"/>
    </source>
</evidence>
<dbReference type="SMART" id="SM00332">
    <property type="entry name" value="PP2Cc"/>
    <property type="match status" value="1"/>
</dbReference>
<dbReference type="PROSITE" id="PS51746">
    <property type="entry name" value="PPM_2"/>
    <property type="match status" value="1"/>
</dbReference>
<dbReference type="SMART" id="SM00331">
    <property type="entry name" value="PP2C_SIG"/>
    <property type="match status" value="1"/>
</dbReference>
<reference evidence="3" key="2">
    <citation type="submission" date="2015-10" db="EMBL/GenBank/DDBJ databases">
        <title>Improved Draft Genome Sequence of Clostridium pasteurianum Strain ATCC 6013 (DSM 525) Using a Hybrid Next-Generation Sequencing Approach.</title>
        <authorList>
            <person name="Pyne M.E."/>
            <person name="Utturkar S.M."/>
            <person name="Brown S.D."/>
            <person name="Moo-Young M."/>
            <person name="Chung D.A."/>
            <person name="Chou P.C."/>
        </authorList>
    </citation>
    <scope>NUCLEOTIDE SEQUENCE</scope>
    <source>
        <strain evidence="3">ATCC 6013</strain>
    </source>
</reference>
<dbReference type="Proteomes" id="UP000028042">
    <property type="component" value="Unassembled WGS sequence"/>
</dbReference>
<dbReference type="KEGG" id="cpae:CPAST_c06930"/>
<dbReference type="CDD" id="cd00143">
    <property type="entry name" value="PP2Cc"/>
    <property type="match status" value="1"/>
</dbReference>
<gene>
    <name evidence="2" type="primary">prpC</name>
    <name evidence="2" type="ORF">CLPA_c06930</name>
    <name evidence="3" type="ORF">CP6013_02457</name>
</gene>
<evidence type="ECO:0000313" key="3">
    <source>
        <dbReference type="EMBL" id="KRU13209.1"/>
    </source>
</evidence>
<dbReference type="AlphaFoldDB" id="A0A0H3J4F0"/>
<dbReference type="InterPro" id="IPR036457">
    <property type="entry name" value="PPM-type-like_dom_sf"/>
</dbReference>
<dbReference type="Gene3D" id="3.60.40.10">
    <property type="entry name" value="PPM-type phosphatase domain"/>
    <property type="match status" value="1"/>
</dbReference>
<name>A0A0H3J4F0_CLOPA</name>
<organism evidence="2 5">
    <name type="scientific">Clostridium pasteurianum DSM 525 = ATCC 6013</name>
    <dbReference type="NCBI Taxonomy" id="1262449"/>
    <lineage>
        <taxon>Bacteria</taxon>
        <taxon>Bacillati</taxon>
        <taxon>Bacillota</taxon>
        <taxon>Clostridia</taxon>
        <taxon>Eubacteriales</taxon>
        <taxon>Clostridiaceae</taxon>
        <taxon>Clostridium</taxon>
    </lineage>
</organism>
<reference evidence="3 4" key="3">
    <citation type="journal article" name="Genome Announc.">
        <title>Improved Draft Genome Sequence of Clostridium pasteurianum Strain ATCC 6013 (DSM 525) Using a Hybrid Next-Generation Sequencing Approach.</title>
        <authorList>
            <person name="Pyne M.E."/>
            <person name="Utturkar S."/>
            <person name="Brown S.D."/>
            <person name="Moo-Young M."/>
            <person name="Chung D.A."/>
            <person name="Chou C.P."/>
        </authorList>
    </citation>
    <scope>NUCLEOTIDE SEQUENCE [LARGE SCALE GENOMIC DNA]</scope>
    <source>
        <strain evidence="3 4">ATCC 6013</strain>
    </source>
</reference>
<feature type="domain" description="PPM-type phosphatase" evidence="1">
    <location>
        <begin position="17"/>
        <end position="257"/>
    </location>
</feature>
<sequence length="257" mass="29271">MNSSMEDTAYLSLPKIRYGSYTTKGIRDENQDSMLIINESEVLAFVIADGAGGYSYGKQISKITVDAIESEFRDIHSGNVNYIKLLIDKKYQQINSHIFKLEREMDSRMASTVAMLNIVEDNYIVSNVGDTKIFIVRDGEITLISQVHNVAWELYENNEIDYEQYKNHKNKNVLTRALGGGSTVKPYYNIDKLRENDIFIICSDGIHNYIGDKEIKDKFSVDMKISNEDLDKLCFEIAETCLESKSNDNLSIIAVQI</sequence>
<evidence type="ECO:0000313" key="4">
    <source>
        <dbReference type="Proteomes" id="UP000028042"/>
    </source>
</evidence>
<dbReference type="eggNOG" id="COG0631">
    <property type="taxonomic scope" value="Bacteria"/>
</dbReference>
<dbReference type="Pfam" id="PF13672">
    <property type="entry name" value="PP2C_2"/>
    <property type="match status" value="1"/>
</dbReference>
<accession>A0A0H3J4F0</accession>
<reference evidence="2 5" key="1">
    <citation type="journal article" date="2015" name="Genome Announc.">
        <title>Complete Genome Sequence of the Nitrogen-Fixing and Solvent-Producing Clostridium pasteurianum DSM 525.</title>
        <authorList>
            <person name="Poehlein A."/>
            <person name="Grosse-Honebrink A."/>
            <person name="Zhang Y."/>
            <person name="Minton N.P."/>
            <person name="Daniel R."/>
        </authorList>
    </citation>
    <scope>NUCLEOTIDE SEQUENCE [LARGE SCALE GENOMIC DNA]</scope>
    <source>
        <strain evidence="2">DSM 525</strain>
        <strain evidence="5">DSM 525 / ATCC 6013</strain>
    </source>
</reference>
<dbReference type="KEGG" id="cpat:CLPA_c06930"/>
<dbReference type="EMBL" id="JPGY02000001">
    <property type="protein sequence ID" value="KRU13209.1"/>
    <property type="molecule type" value="Genomic_DNA"/>
</dbReference>